<dbReference type="EMBL" id="CYSF01000018">
    <property type="protein sequence ID" value="CUH85809.1"/>
    <property type="molecule type" value="Genomic_DNA"/>
</dbReference>
<reference evidence="2 3" key="1">
    <citation type="submission" date="2015-09" db="EMBL/GenBank/DDBJ databases">
        <authorList>
            <consortium name="Swine Surveillance"/>
        </authorList>
    </citation>
    <scope>NUCLEOTIDE SEQUENCE [LARGE SCALE GENOMIC DNA]</scope>
    <source>
        <strain evidence="2 3">CECT 8383</strain>
    </source>
</reference>
<name>A0A0P1GSL5_9RHOB</name>
<dbReference type="Proteomes" id="UP000051681">
    <property type="component" value="Unassembled WGS sequence"/>
</dbReference>
<evidence type="ECO:0008006" key="4">
    <source>
        <dbReference type="Google" id="ProtNLM"/>
    </source>
</evidence>
<feature type="chain" id="PRO_5006063725" description="Lipoprotein" evidence="1">
    <location>
        <begin position="23"/>
        <end position="180"/>
    </location>
</feature>
<dbReference type="OrthoDB" id="7866364at2"/>
<feature type="signal peptide" evidence="1">
    <location>
        <begin position="1"/>
        <end position="22"/>
    </location>
</feature>
<evidence type="ECO:0000313" key="2">
    <source>
        <dbReference type="EMBL" id="CUH85809.1"/>
    </source>
</evidence>
<dbReference type="STRING" id="340021.TM5383_03052"/>
<evidence type="ECO:0000256" key="1">
    <source>
        <dbReference type="SAM" id="SignalP"/>
    </source>
</evidence>
<dbReference type="PROSITE" id="PS51257">
    <property type="entry name" value="PROKAR_LIPOPROTEIN"/>
    <property type="match status" value="1"/>
</dbReference>
<gene>
    <name evidence="2" type="ORF">TM5383_03052</name>
</gene>
<sequence>MANVIRMAKRCAVLAICGALSACGPSIEITSDTVSPRMVRKIPAGQHLGWVQTEVRTFTESADGKKTEVSGISCVIRSKDFTARVTSPARVKTPTYVQGARFADRGKPSPVVLKCQGGGLSGNTKVEAKPYGLSDSTTTTSYYYSNTGGYAGGISTTRHNSQLVSSFPWSYGGAIKLVLQ</sequence>
<proteinExistence type="predicted"/>
<accession>A0A0P1GSL5</accession>
<protein>
    <recommendedName>
        <fullName evidence="4">Lipoprotein</fullName>
    </recommendedName>
</protein>
<dbReference type="AlphaFoldDB" id="A0A0P1GSL5"/>
<keyword evidence="1" id="KW-0732">Signal</keyword>
<evidence type="ECO:0000313" key="3">
    <source>
        <dbReference type="Proteomes" id="UP000051681"/>
    </source>
</evidence>
<organism evidence="2 3">
    <name type="scientific">Thalassovita mediterranea</name>
    <dbReference type="NCBI Taxonomy" id="340021"/>
    <lineage>
        <taxon>Bacteria</taxon>
        <taxon>Pseudomonadati</taxon>
        <taxon>Pseudomonadota</taxon>
        <taxon>Alphaproteobacteria</taxon>
        <taxon>Rhodobacterales</taxon>
        <taxon>Roseobacteraceae</taxon>
        <taxon>Thalassovita</taxon>
    </lineage>
</organism>
<keyword evidence="3" id="KW-1185">Reference proteome</keyword>